<dbReference type="EMBL" id="JASZZN010000031">
    <property type="protein sequence ID" value="MDM4019086.1"/>
    <property type="molecule type" value="Genomic_DNA"/>
</dbReference>
<dbReference type="InterPro" id="IPR015806">
    <property type="entry name" value="Pyrv_Knase_insert_dom_sf"/>
</dbReference>
<evidence type="ECO:0000256" key="7">
    <source>
        <dbReference type="ARBA" id="ARBA00022741"/>
    </source>
</evidence>
<protein>
    <recommendedName>
        <fullName evidence="4 13">Pyruvate kinase</fullName>
        <ecNumber evidence="4 13">2.7.1.40</ecNumber>
    </recommendedName>
</protein>
<feature type="domain" description="Pyruvate kinase C-terminal" evidence="16">
    <location>
        <begin position="361"/>
        <end position="472"/>
    </location>
</feature>
<dbReference type="Pfam" id="PF00224">
    <property type="entry name" value="PK"/>
    <property type="match status" value="1"/>
</dbReference>
<dbReference type="EC" id="2.7.1.40" evidence="4 13"/>
<dbReference type="SUPFAM" id="SSF50800">
    <property type="entry name" value="PK beta-barrel domain-like"/>
    <property type="match status" value="1"/>
</dbReference>
<dbReference type="GO" id="GO:0016301">
    <property type="term" value="F:kinase activity"/>
    <property type="evidence" value="ECO:0007669"/>
    <property type="project" value="UniProtKB-KW"/>
</dbReference>
<reference evidence="17 18" key="1">
    <citation type="submission" date="2023-06" db="EMBL/GenBank/DDBJ databases">
        <title>Roseiconus lacunae JC819 isolated from Gulf of Mannar region, Tamil Nadu.</title>
        <authorList>
            <person name="Pk S."/>
            <person name="Ch S."/>
            <person name="Ch V.R."/>
        </authorList>
    </citation>
    <scope>NUCLEOTIDE SEQUENCE [LARGE SCALE GENOMIC DNA]</scope>
    <source>
        <strain evidence="17 18">JC819</strain>
    </source>
</reference>
<evidence type="ECO:0000256" key="13">
    <source>
        <dbReference type="NCBIfam" id="TIGR01064"/>
    </source>
</evidence>
<dbReference type="Gene3D" id="2.40.33.10">
    <property type="entry name" value="PK beta-barrel domain-like"/>
    <property type="match status" value="1"/>
</dbReference>
<keyword evidence="5 14" id="KW-0808">Transferase</keyword>
<dbReference type="GO" id="GO:0004743">
    <property type="term" value="F:pyruvate kinase activity"/>
    <property type="evidence" value="ECO:0007669"/>
    <property type="project" value="UniProtKB-EC"/>
</dbReference>
<dbReference type="InterPro" id="IPR015793">
    <property type="entry name" value="Pyrv_Knase_brl"/>
</dbReference>
<dbReference type="RefSeq" id="WP_289167142.1">
    <property type="nucleotide sequence ID" value="NZ_JASZZN010000031.1"/>
</dbReference>
<dbReference type="InterPro" id="IPR011037">
    <property type="entry name" value="Pyrv_Knase-like_insert_dom_sf"/>
</dbReference>
<keyword evidence="6" id="KW-0479">Metal-binding</keyword>
<gene>
    <name evidence="17" type="primary">pyk</name>
    <name evidence="17" type="ORF">QTN89_26770</name>
</gene>
<dbReference type="PANTHER" id="PTHR11817">
    <property type="entry name" value="PYRUVATE KINASE"/>
    <property type="match status" value="1"/>
</dbReference>
<dbReference type="SUPFAM" id="SSF52935">
    <property type="entry name" value="PK C-terminal domain-like"/>
    <property type="match status" value="1"/>
</dbReference>
<keyword evidence="7" id="KW-0547">Nucleotide-binding</keyword>
<dbReference type="Gene3D" id="3.40.1380.20">
    <property type="entry name" value="Pyruvate kinase, C-terminal domain"/>
    <property type="match status" value="1"/>
</dbReference>
<evidence type="ECO:0000256" key="5">
    <source>
        <dbReference type="ARBA" id="ARBA00022679"/>
    </source>
</evidence>
<keyword evidence="8 14" id="KW-0418">Kinase</keyword>
<keyword evidence="11 14" id="KW-0324">Glycolysis</keyword>
<evidence type="ECO:0000256" key="11">
    <source>
        <dbReference type="ARBA" id="ARBA00023152"/>
    </source>
</evidence>
<evidence type="ECO:0000256" key="3">
    <source>
        <dbReference type="ARBA" id="ARBA00008663"/>
    </source>
</evidence>
<evidence type="ECO:0000256" key="6">
    <source>
        <dbReference type="ARBA" id="ARBA00022723"/>
    </source>
</evidence>
<keyword evidence="12 17" id="KW-0670">Pyruvate</keyword>
<dbReference type="Gene3D" id="3.20.20.60">
    <property type="entry name" value="Phosphoenolpyruvate-binding domains"/>
    <property type="match status" value="1"/>
</dbReference>
<dbReference type="InterPro" id="IPR018209">
    <property type="entry name" value="Pyrv_Knase_AS"/>
</dbReference>
<dbReference type="PROSITE" id="PS00110">
    <property type="entry name" value="PYRUVATE_KINASE"/>
    <property type="match status" value="1"/>
</dbReference>
<evidence type="ECO:0000256" key="1">
    <source>
        <dbReference type="ARBA" id="ARBA00001958"/>
    </source>
</evidence>
<dbReference type="InterPro" id="IPR036918">
    <property type="entry name" value="Pyrv_Knase_C_sf"/>
</dbReference>
<feature type="domain" description="Pyruvate kinase barrel" evidence="15">
    <location>
        <begin position="11"/>
        <end position="329"/>
    </location>
</feature>
<evidence type="ECO:0000313" key="18">
    <source>
        <dbReference type="Proteomes" id="UP001239462"/>
    </source>
</evidence>
<dbReference type="SUPFAM" id="SSF51621">
    <property type="entry name" value="Phosphoenolpyruvate/pyruvate domain"/>
    <property type="match status" value="1"/>
</dbReference>
<evidence type="ECO:0000256" key="12">
    <source>
        <dbReference type="ARBA" id="ARBA00023317"/>
    </source>
</evidence>
<evidence type="ECO:0000256" key="2">
    <source>
        <dbReference type="ARBA" id="ARBA00004997"/>
    </source>
</evidence>
<evidence type="ECO:0000256" key="8">
    <source>
        <dbReference type="ARBA" id="ARBA00022777"/>
    </source>
</evidence>
<keyword evidence="9" id="KW-0067">ATP-binding</keyword>
<evidence type="ECO:0000259" key="16">
    <source>
        <dbReference type="Pfam" id="PF02887"/>
    </source>
</evidence>
<proteinExistence type="inferred from homology"/>
<dbReference type="Pfam" id="PF02887">
    <property type="entry name" value="PK_C"/>
    <property type="match status" value="1"/>
</dbReference>
<dbReference type="InterPro" id="IPR015795">
    <property type="entry name" value="Pyrv_Knase_C"/>
</dbReference>
<dbReference type="NCBIfam" id="TIGR01064">
    <property type="entry name" value="pyruv_kin"/>
    <property type="match status" value="1"/>
</dbReference>
<comment type="pathway">
    <text evidence="2 14">Carbohydrate degradation; glycolysis; pyruvate from D-glyceraldehyde 3-phosphate: step 5/5.</text>
</comment>
<evidence type="ECO:0000256" key="9">
    <source>
        <dbReference type="ARBA" id="ARBA00022840"/>
    </source>
</evidence>
<comment type="cofactor">
    <cofactor evidence="1">
        <name>K(+)</name>
        <dbReference type="ChEBI" id="CHEBI:29103"/>
    </cofactor>
</comment>
<evidence type="ECO:0000256" key="4">
    <source>
        <dbReference type="ARBA" id="ARBA00012142"/>
    </source>
</evidence>
<organism evidence="17 18">
    <name type="scientific">Roseiconus lacunae</name>
    <dbReference type="NCBI Taxonomy" id="2605694"/>
    <lineage>
        <taxon>Bacteria</taxon>
        <taxon>Pseudomonadati</taxon>
        <taxon>Planctomycetota</taxon>
        <taxon>Planctomycetia</taxon>
        <taxon>Pirellulales</taxon>
        <taxon>Pirellulaceae</taxon>
        <taxon>Roseiconus</taxon>
    </lineage>
</organism>
<dbReference type="NCBIfam" id="NF004491">
    <property type="entry name" value="PRK05826.1"/>
    <property type="match status" value="1"/>
</dbReference>
<dbReference type="InterPro" id="IPR015813">
    <property type="entry name" value="Pyrv/PenolPyrv_kinase-like_dom"/>
</dbReference>
<evidence type="ECO:0000313" key="17">
    <source>
        <dbReference type="EMBL" id="MDM4019086.1"/>
    </source>
</evidence>
<evidence type="ECO:0000259" key="15">
    <source>
        <dbReference type="Pfam" id="PF00224"/>
    </source>
</evidence>
<evidence type="ECO:0000256" key="14">
    <source>
        <dbReference type="RuleBase" id="RU000504"/>
    </source>
</evidence>
<dbReference type="PRINTS" id="PR01050">
    <property type="entry name" value="PYRUVTKNASE"/>
</dbReference>
<comment type="catalytic activity">
    <reaction evidence="14">
        <text>pyruvate + ATP = phosphoenolpyruvate + ADP + H(+)</text>
        <dbReference type="Rhea" id="RHEA:18157"/>
        <dbReference type="ChEBI" id="CHEBI:15361"/>
        <dbReference type="ChEBI" id="CHEBI:15378"/>
        <dbReference type="ChEBI" id="CHEBI:30616"/>
        <dbReference type="ChEBI" id="CHEBI:58702"/>
        <dbReference type="ChEBI" id="CHEBI:456216"/>
        <dbReference type="EC" id="2.7.1.40"/>
    </reaction>
</comment>
<comment type="similarity">
    <text evidence="3 14">Belongs to the pyruvate kinase family.</text>
</comment>
<accession>A0ABT7PRH2</accession>
<dbReference type="Proteomes" id="UP001239462">
    <property type="component" value="Unassembled WGS sequence"/>
</dbReference>
<keyword evidence="18" id="KW-1185">Reference proteome</keyword>
<keyword evidence="10 14" id="KW-0460">Magnesium</keyword>
<evidence type="ECO:0000256" key="10">
    <source>
        <dbReference type="ARBA" id="ARBA00022842"/>
    </source>
</evidence>
<dbReference type="InterPro" id="IPR040442">
    <property type="entry name" value="Pyrv_kinase-like_dom_sf"/>
</dbReference>
<dbReference type="InterPro" id="IPR001697">
    <property type="entry name" value="Pyr_Knase"/>
</dbReference>
<name>A0ABT7PRH2_9BACT</name>
<sequence>MPRPAIHQSCTKIVATVGPACDTPEQLAELIKAGVDVFRINTAHGKIADHEKKLKAIRAASEQVGSPAGVLLDLAGPKIRLGELKSEPLQLDIGAELTFIREGEPANDFEVTATYPKLIDELQPGNTVMLADGMVALVVESVSTDRATCRVTASGEVRSRQGINLPGVKLSVSSMQRNDIANAMWAAENGIDFISLSFVRSDEDVYSLKNVLKAHDCDAFVIAKIEKPEALEHLEEIVDAADGIMVARGDLGVEIDVAETPMAQKRIIQVCKEKVKPVIVATQMLESMHHNSTPTRAEASDVANAILDGADACMLSGETAVGDHPIKAVEVMSRIMRVTERNLIHEINHSVSHCVHPITTAVTNAAISIAEAIDASMIIIATRSGGTAWVKSKSRSSIPTLGVSDCPATLRRIQLFWGIRPVGIEKMASPAEIRAKISQWGKENGQLKKGDRIVFVTGSGVVEKAHNAVVVHSVE</sequence>
<comment type="caution">
    <text evidence="17">The sequence shown here is derived from an EMBL/GenBank/DDBJ whole genome shotgun (WGS) entry which is preliminary data.</text>
</comment>